<organism evidence="3 4">
    <name type="scientific">Eschrichtius robustus</name>
    <name type="common">California gray whale</name>
    <name type="synonym">Eschrichtius gibbosus</name>
    <dbReference type="NCBI Taxonomy" id="9764"/>
    <lineage>
        <taxon>Eukaryota</taxon>
        <taxon>Metazoa</taxon>
        <taxon>Chordata</taxon>
        <taxon>Craniata</taxon>
        <taxon>Vertebrata</taxon>
        <taxon>Euteleostomi</taxon>
        <taxon>Mammalia</taxon>
        <taxon>Eutheria</taxon>
        <taxon>Laurasiatheria</taxon>
        <taxon>Artiodactyla</taxon>
        <taxon>Whippomorpha</taxon>
        <taxon>Cetacea</taxon>
        <taxon>Mysticeti</taxon>
        <taxon>Eschrichtiidae</taxon>
        <taxon>Eschrichtius</taxon>
    </lineage>
</organism>
<gene>
    <name evidence="3" type="ORF">J1605_003620</name>
</gene>
<evidence type="ECO:0000256" key="1">
    <source>
        <dbReference type="SAM" id="MobiDB-lite"/>
    </source>
</evidence>
<feature type="transmembrane region" description="Helical" evidence="2">
    <location>
        <begin position="12"/>
        <end position="39"/>
    </location>
</feature>
<feature type="region of interest" description="Disordered" evidence="1">
    <location>
        <begin position="65"/>
        <end position="84"/>
    </location>
</feature>
<evidence type="ECO:0008006" key="5">
    <source>
        <dbReference type="Google" id="ProtNLM"/>
    </source>
</evidence>
<proteinExistence type="predicted"/>
<evidence type="ECO:0000313" key="3">
    <source>
        <dbReference type="EMBL" id="KAJ8793612.1"/>
    </source>
</evidence>
<comment type="caution">
    <text evidence="3">The sequence shown here is derived from an EMBL/GenBank/DDBJ whole genome shotgun (WGS) entry which is preliminary data.</text>
</comment>
<keyword evidence="2" id="KW-1133">Transmembrane helix</keyword>
<keyword evidence="2" id="KW-0472">Membrane</keyword>
<sequence length="84" mass="9443">MGLLAFLKTQFVVHLLIGFVFVVSGLIINSVQLCTLVLWPVNKQLYRRLNCRLAYSLWSREYHPHVHGGDRGATDSQDSDLSAG</sequence>
<keyword evidence="4" id="KW-1185">Reference proteome</keyword>
<evidence type="ECO:0000256" key="2">
    <source>
        <dbReference type="SAM" id="Phobius"/>
    </source>
</evidence>
<dbReference type="AlphaFoldDB" id="A0AB34HR65"/>
<evidence type="ECO:0000313" key="4">
    <source>
        <dbReference type="Proteomes" id="UP001159641"/>
    </source>
</evidence>
<keyword evidence="2" id="KW-0812">Transmembrane</keyword>
<reference evidence="3 4" key="1">
    <citation type="submission" date="2022-11" db="EMBL/GenBank/DDBJ databases">
        <title>Whole genome sequence of Eschrichtius robustus ER-17-0199.</title>
        <authorList>
            <person name="Bruniche-Olsen A."/>
            <person name="Black A.N."/>
            <person name="Fields C.J."/>
            <person name="Walden K."/>
            <person name="Dewoody J.A."/>
        </authorList>
    </citation>
    <scope>NUCLEOTIDE SEQUENCE [LARGE SCALE GENOMIC DNA]</scope>
    <source>
        <strain evidence="3">ER-17-0199</strain>
        <tissue evidence="3">Blubber</tissue>
    </source>
</reference>
<name>A0AB34HR65_ESCRO</name>
<dbReference type="Proteomes" id="UP001159641">
    <property type="component" value="Unassembled WGS sequence"/>
</dbReference>
<feature type="compositionally biased region" description="Polar residues" evidence="1">
    <location>
        <begin position="74"/>
        <end position="84"/>
    </location>
</feature>
<accession>A0AB34HR65</accession>
<dbReference type="EMBL" id="JAIQCJ010000963">
    <property type="protein sequence ID" value="KAJ8793612.1"/>
    <property type="molecule type" value="Genomic_DNA"/>
</dbReference>
<protein>
    <recommendedName>
        <fullName evidence="5">1-acyl-sn-glycerol-3-phosphate acyltransferase gamma</fullName>
    </recommendedName>
</protein>